<evidence type="ECO:0000313" key="1">
    <source>
        <dbReference type="EMBL" id="AJD82871.1"/>
    </source>
</evidence>
<dbReference type="EMBL" id="KP202970">
    <property type="protein sequence ID" value="AJD82871.1"/>
    <property type="molecule type" value="Genomic_DNA"/>
</dbReference>
<keyword evidence="2" id="KW-1185">Reference proteome</keyword>
<dbReference type="GeneID" id="26628944"/>
<dbReference type="OrthoDB" id="10204at10239"/>
<dbReference type="RefSeq" id="YP_009201772.1">
    <property type="nucleotide sequence ID" value="NC_028834.1"/>
</dbReference>
<accession>A0A0B5A6V2</accession>
<evidence type="ECO:0000313" key="2">
    <source>
        <dbReference type="Proteomes" id="UP000031726"/>
    </source>
</evidence>
<keyword evidence="1" id="KW-0378">Hydrolase</keyword>
<dbReference type="GO" id="GO:0016787">
    <property type="term" value="F:hydrolase activity"/>
    <property type="evidence" value="ECO:0007669"/>
    <property type="project" value="UniProtKB-KW"/>
</dbReference>
<dbReference type="KEGG" id="vg:26628944"/>
<dbReference type="Gene3D" id="1.10.3420.10">
    <property type="entry name" value="putative ntp pyrophosphohydrolase like domain"/>
    <property type="match status" value="1"/>
</dbReference>
<gene>
    <name evidence="1" type="ORF">JWAP_00038</name>
</gene>
<dbReference type="Pfam" id="PF01503">
    <property type="entry name" value="PRA-PH"/>
    <property type="match status" value="1"/>
</dbReference>
<proteinExistence type="predicted"/>
<protein>
    <submittedName>
        <fullName evidence="1">Phosphoribosyl-ATP pyrophosphohydrolase</fullName>
    </submittedName>
</protein>
<dbReference type="InterPro" id="IPR023292">
    <property type="entry name" value="NTP_PyroPHydrolase-like_dom_sf"/>
</dbReference>
<organism evidence="1 2">
    <name type="scientific">Achromobacter phage 83-24</name>
    <dbReference type="NCBI Taxonomy" id="1589747"/>
    <lineage>
        <taxon>Viruses</taxon>
        <taxon>Duplodnaviria</taxon>
        <taxon>Heunggongvirae</taxon>
        <taxon>Uroviricota</taxon>
        <taxon>Caudoviricetes</taxon>
        <taxon>Steinhofvirus</taxon>
        <taxon>Steinhofvirus sv8324</taxon>
    </lineage>
</organism>
<dbReference type="Proteomes" id="UP000031726">
    <property type="component" value="Segment"/>
</dbReference>
<dbReference type="InterPro" id="IPR021130">
    <property type="entry name" value="PRib-ATP_PPHydrolase-like"/>
</dbReference>
<name>A0A0B5A6V2_9CAUD</name>
<sequence length="164" mass="17930">MNQTKYAVLPEGPTSISLMLAQSMTNQFNLNILQVPSGTHEVSVVDGEAQVKVMAPRLLGESRMAARIEHLSEELLELNEAYEKRDMGETVDGLIDLIYIAISTLSEMHVNASRVFSAVHEANMQKVNGTVAKRPNAGNHDAVKPEGWKAPDINKAIYGESNGK</sequence>
<reference evidence="1 2" key="1">
    <citation type="submission" date="2014-11" db="EMBL/GenBank/DDBJ databases">
        <title>Characterization and genome comparisons of three Achromobacter phages of the Siphoviridae family.</title>
        <authorList>
            <person name="Dreiseikelmann B."/>
            <person name="Bunk B."/>
            <person name="Rohde M."/>
            <person name="Wittmann J."/>
        </authorList>
    </citation>
    <scope>NUCLEOTIDE SEQUENCE [LARGE SCALE GENOMIC DNA]</scope>
</reference>